<dbReference type="Pfam" id="PF01170">
    <property type="entry name" value="UPF0020"/>
    <property type="match status" value="1"/>
</dbReference>
<dbReference type="CDD" id="cd02440">
    <property type="entry name" value="AdoMet_MTases"/>
    <property type="match status" value="1"/>
</dbReference>
<dbReference type="RefSeq" id="WP_271926334.1">
    <property type="nucleotide sequence ID" value="NZ_JAQNDO010000001.1"/>
</dbReference>
<evidence type="ECO:0000259" key="4">
    <source>
        <dbReference type="PROSITE" id="PS51165"/>
    </source>
</evidence>
<dbReference type="Proteomes" id="UP001221411">
    <property type="component" value="Unassembled WGS sequence"/>
</dbReference>
<evidence type="ECO:0000256" key="3">
    <source>
        <dbReference type="PROSITE-ProRule" id="PRU00529"/>
    </source>
</evidence>
<evidence type="ECO:0000313" key="6">
    <source>
        <dbReference type="Proteomes" id="UP001221411"/>
    </source>
</evidence>
<dbReference type="InterPro" id="IPR053943">
    <property type="entry name" value="RlmKL-like_Mtase_CS"/>
</dbReference>
<dbReference type="Pfam" id="PF02926">
    <property type="entry name" value="THUMP"/>
    <property type="match status" value="1"/>
</dbReference>
<sequence>MRTERKNRGEVMRFFATAAKGTEGALRDELREARFREVRADRGGVHFEGPIDEGMRACLELRIAVRVLALLAEFEAETGEALYEGVSRVDFSPYVDPKRTLAVRAACKDSRLTHTQFIAQKTKDAIVDQERKQLGARSSVDLDDPDLGVFVHVVRDRASLYVDLAGESLHRRGYRKRIEEAPLKETLAAAILRLSGWDRQSPLVDPMCGSGTIPIEASLWARDVAPGLLRPQHGFERWPSHDETRKRRIAEMREAARARVKSEGPFIAGSDVSPQAIETAKQNAKAAGVRLHFSRADVRDVEPLEPVGFVVTNPPYGERLSGGEELYRGMAEALRRLSGHTVVLLAGTPEISRAMRIRPDKEITVWNGPIECRLFSYSIR</sequence>
<dbReference type="InterPro" id="IPR054170">
    <property type="entry name" value="RlmL_1st"/>
</dbReference>
<dbReference type="PANTHER" id="PTHR47313:SF1">
    <property type="entry name" value="RIBOSOMAL RNA LARGE SUBUNIT METHYLTRANSFERASE K_L"/>
    <property type="match status" value="1"/>
</dbReference>
<evidence type="ECO:0000313" key="5">
    <source>
        <dbReference type="EMBL" id="MDC0747727.1"/>
    </source>
</evidence>
<dbReference type="PROSITE" id="PS51165">
    <property type="entry name" value="THUMP"/>
    <property type="match status" value="1"/>
</dbReference>
<dbReference type="SUPFAM" id="SSF53335">
    <property type="entry name" value="S-adenosyl-L-methionine-dependent methyltransferases"/>
    <property type="match status" value="1"/>
</dbReference>
<evidence type="ECO:0000256" key="2">
    <source>
        <dbReference type="ARBA" id="ARBA00022679"/>
    </source>
</evidence>
<organism evidence="5 6">
    <name type="scientific">Polyangium mundeleinium</name>
    <dbReference type="NCBI Taxonomy" id="2995306"/>
    <lineage>
        <taxon>Bacteria</taxon>
        <taxon>Pseudomonadati</taxon>
        <taxon>Myxococcota</taxon>
        <taxon>Polyangia</taxon>
        <taxon>Polyangiales</taxon>
        <taxon>Polyangiaceae</taxon>
        <taxon>Polyangium</taxon>
    </lineage>
</organism>
<dbReference type="PANTHER" id="PTHR47313">
    <property type="entry name" value="RIBOSOMAL RNA LARGE SUBUNIT METHYLTRANSFERASE K/L"/>
    <property type="match status" value="1"/>
</dbReference>
<protein>
    <submittedName>
        <fullName evidence="5">THUMP domain-containing protein</fullName>
    </submittedName>
</protein>
<accession>A0ABT5F2M1</accession>
<dbReference type="Gene3D" id="3.30.2130.30">
    <property type="match status" value="1"/>
</dbReference>
<name>A0ABT5F2M1_9BACT</name>
<gene>
    <name evidence="5" type="ORF">POL67_40715</name>
</gene>
<comment type="caution">
    <text evidence="5">The sequence shown here is derived from an EMBL/GenBank/DDBJ whole genome shotgun (WGS) entry which is preliminary data.</text>
</comment>
<dbReference type="PROSITE" id="PS00092">
    <property type="entry name" value="N6_MTASE"/>
    <property type="match status" value="1"/>
</dbReference>
<dbReference type="InterPro" id="IPR004114">
    <property type="entry name" value="THUMP_dom"/>
</dbReference>
<feature type="domain" description="THUMP" evidence="4">
    <location>
        <begin position="53"/>
        <end position="164"/>
    </location>
</feature>
<dbReference type="InterPro" id="IPR029063">
    <property type="entry name" value="SAM-dependent_MTases_sf"/>
</dbReference>
<dbReference type="CDD" id="cd11715">
    <property type="entry name" value="THUMP_AdoMetMT"/>
    <property type="match status" value="1"/>
</dbReference>
<keyword evidence="2" id="KW-0808">Transferase</keyword>
<keyword evidence="1" id="KW-0489">Methyltransferase</keyword>
<reference evidence="5 6" key="1">
    <citation type="submission" date="2022-11" db="EMBL/GenBank/DDBJ databases">
        <title>Minimal conservation of predation-associated metabolite biosynthetic gene clusters underscores biosynthetic potential of Myxococcota including descriptions for ten novel species: Archangium lansinium sp. nov., Myxococcus landrumus sp. nov., Nannocystis bai.</title>
        <authorList>
            <person name="Ahearne A."/>
            <person name="Stevens C."/>
            <person name="Dowd S."/>
        </authorList>
    </citation>
    <scope>NUCLEOTIDE SEQUENCE [LARGE SCALE GENOMIC DNA]</scope>
    <source>
        <strain evidence="5 6">RJM3</strain>
    </source>
</reference>
<dbReference type="InterPro" id="IPR002052">
    <property type="entry name" value="DNA_methylase_N6_adenine_CS"/>
</dbReference>
<dbReference type="Gene3D" id="3.40.50.150">
    <property type="entry name" value="Vaccinia Virus protein VP39"/>
    <property type="match status" value="1"/>
</dbReference>
<dbReference type="InterPro" id="IPR000241">
    <property type="entry name" value="RlmKL-like_Mtase"/>
</dbReference>
<proteinExistence type="predicted"/>
<dbReference type="SMART" id="SM00981">
    <property type="entry name" value="THUMP"/>
    <property type="match status" value="1"/>
</dbReference>
<dbReference type="EMBL" id="JAQNDO010000001">
    <property type="protein sequence ID" value="MDC0747727.1"/>
    <property type="molecule type" value="Genomic_DNA"/>
</dbReference>
<keyword evidence="6" id="KW-1185">Reference proteome</keyword>
<dbReference type="PROSITE" id="PS01261">
    <property type="entry name" value="UPF0020"/>
    <property type="match status" value="1"/>
</dbReference>
<evidence type="ECO:0000256" key="1">
    <source>
        <dbReference type="ARBA" id="ARBA00022603"/>
    </source>
</evidence>
<keyword evidence="3" id="KW-0694">RNA-binding</keyword>
<dbReference type="Pfam" id="PF22020">
    <property type="entry name" value="RlmL_1st"/>
    <property type="match status" value="1"/>
</dbReference>